<organism evidence="1 2">
    <name type="scientific">Larkinella insperata</name>
    <dbReference type="NCBI Taxonomy" id="332158"/>
    <lineage>
        <taxon>Bacteria</taxon>
        <taxon>Pseudomonadati</taxon>
        <taxon>Bacteroidota</taxon>
        <taxon>Cytophagia</taxon>
        <taxon>Cytophagales</taxon>
        <taxon>Spirosomataceae</taxon>
        <taxon>Larkinella</taxon>
    </lineage>
</organism>
<sequence>SRNQVDNGAPYALFGDSNGNFNNWAPAVGSYTLTATPYTATAAGGTAGTPLTISFTVIDQASGARILTDRDSETAEIKVTYSPNPFYQYFTLKVQGKGNESLPIVIYDMYGRESLRLEDAQPEQTIHMGKEYVPGVYLLQLGVGKTARRYRIIKTQ</sequence>
<evidence type="ECO:0000313" key="2">
    <source>
        <dbReference type="Proteomes" id="UP001597116"/>
    </source>
</evidence>
<dbReference type="RefSeq" id="WP_379884395.1">
    <property type="nucleotide sequence ID" value="NZ_JBHTLP010000013.1"/>
</dbReference>
<comment type="caution">
    <text evidence="1">The sequence shown here is derived from an EMBL/GenBank/DDBJ whole genome shotgun (WGS) entry which is preliminary data.</text>
</comment>
<dbReference type="Proteomes" id="UP001597116">
    <property type="component" value="Unassembled WGS sequence"/>
</dbReference>
<reference evidence="2" key="1">
    <citation type="journal article" date="2019" name="Int. J. Syst. Evol. Microbiol.">
        <title>The Global Catalogue of Microorganisms (GCM) 10K type strain sequencing project: providing services to taxonomists for standard genome sequencing and annotation.</title>
        <authorList>
            <consortium name="The Broad Institute Genomics Platform"/>
            <consortium name="The Broad Institute Genome Sequencing Center for Infectious Disease"/>
            <person name="Wu L."/>
            <person name="Ma J."/>
        </authorList>
    </citation>
    <scope>NUCLEOTIDE SEQUENCE [LARGE SCALE GENOMIC DNA]</scope>
    <source>
        <strain evidence="2">CCUG 55608</strain>
    </source>
</reference>
<protein>
    <submittedName>
        <fullName evidence="1">T9SS type A sorting domain-containing protein</fullName>
    </submittedName>
</protein>
<dbReference type="NCBIfam" id="TIGR04183">
    <property type="entry name" value="Por_Secre_tail"/>
    <property type="match status" value="1"/>
</dbReference>
<evidence type="ECO:0000313" key="1">
    <source>
        <dbReference type="EMBL" id="MFD1143521.1"/>
    </source>
</evidence>
<gene>
    <name evidence="1" type="ORF">ACFQ4C_20510</name>
</gene>
<proteinExistence type="predicted"/>
<accession>A0ABW3QKH2</accession>
<feature type="non-terminal residue" evidence="1">
    <location>
        <position position="1"/>
    </location>
</feature>
<keyword evidence="2" id="KW-1185">Reference proteome</keyword>
<dbReference type="InterPro" id="IPR026444">
    <property type="entry name" value="Secre_tail"/>
</dbReference>
<name>A0ABW3QKH2_9BACT</name>
<dbReference type="EMBL" id="JBHTLP010000013">
    <property type="protein sequence ID" value="MFD1143521.1"/>
    <property type="molecule type" value="Genomic_DNA"/>
</dbReference>